<dbReference type="EMBL" id="JARJLG010000195">
    <property type="protein sequence ID" value="KAJ7729863.1"/>
    <property type="molecule type" value="Genomic_DNA"/>
</dbReference>
<feature type="region of interest" description="Disordered" evidence="1">
    <location>
        <begin position="370"/>
        <end position="398"/>
    </location>
</feature>
<reference evidence="2" key="1">
    <citation type="submission" date="2023-03" db="EMBL/GenBank/DDBJ databases">
        <title>Massive genome expansion in bonnet fungi (Mycena s.s.) driven by repeated elements and novel gene families across ecological guilds.</title>
        <authorList>
            <consortium name="Lawrence Berkeley National Laboratory"/>
            <person name="Harder C.B."/>
            <person name="Miyauchi S."/>
            <person name="Viragh M."/>
            <person name="Kuo A."/>
            <person name="Thoen E."/>
            <person name="Andreopoulos B."/>
            <person name="Lu D."/>
            <person name="Skrede I."/>
            <person name="Drula E."/>
            <person name="Henrissat B."/>
            <person name="Morin E."/>
            <person name="Kohler A."/>
            <person name="Barry K."/>
            <person name="LaButti K."/>
            <person name="Morin E."/>
            <person name="Salamov A."/>
            <person name="Lipzen A."/>
            <person name="Mereny Z."/>
            <person name="Hegedus B."/>
            <person name="Baldrian P."/>
            <person name="Stursova M."/>
            <person name="Weitz H."/>
            <person name="Taylor A."/>
            <person name="Grigoriev I.V."/>
            <person name="Nagy L.G."/>
            <person name="Martin F."/>
            <person name="Kauserud H."/>
        </authorList>
    </citation>
    <scope>NUCLEOTIDE SEQUENCE</scope>
    <source>
        <strain evidence="2">CBHHK188m</strain>
    </source>
</reference>
<keyword evidence="3" id="KW-1185">Reference proteome</keyword>
<comment type="caution">
    <text evidence="2">The sequence shown here is derived from an EMBL/GenBank/DDBJ whole genome shotgun (WGS) entry which is preliminary data.</text>
</comment>
<accession>A0AAD7HXI1</accession>
<feature type="compositionally biased region" description="Basic residues" evidence="1">
    <location>
        <begin position="69"/>
        <end position="79"/>
    </location>
</feature>
<organism evidence="2 3">
    <name type="scientific">Mycena maculata</name>
    <dbReference type="NCBI Taxonomy" id="230809"/>
    <lineage>
        <taxon>Eukaryota</taxon>
        <taxon>Fungi</taxon>
        <taxon>Dikarya</taxon>
        <taxon>Basidiomycota</taxon>
        <taxon>Agaricomycotina</taxon>
        <taxon>Agaricomycetes</taxon>
        <taxon>Agaricomycetidae</taxon>
        <taxon>Agaricales</taxon>
        <taxon>Marasmiineae</taxon>
        <taxon>Mycenaceae</taxon>
        <taxon>Mycena</taxon>
    </lineage>
</organism>
<gene>
    <name evidence="2" type="ORF">DFH07DRAFT_969382</name>
</gene>
<feature type="compositionally biased region" description="Polar residues" evidence="1">
    <location>
        <begin position="16"/>
        <end position="28"/>
    </location>
</feature>
<evidence type="ECO:0000313" key="3">
    <source>
        <dbReference type="Proteomes" id="UP001215280"/>
    </source>
</evidence>
<feature type="region of interest" description="Disordered" evidence="1">
    <location>
        <begin position="58"/>
        <end position="95"/>
    </location>
</feature>
<sequence length="410" mass="45425">MPTQSGSPSPPSSPSATVNLTQKLTPTKTPRRIQKIRRDLQVQANEARAENLVLKRRFADAESQNTGNKKQRKLRKRGDRARDAPDSHADASLTEDKTREAGRLFAIQKALFLIDEEVMSLEEDENFDFSREFETHDLEIQGQFQDILHILPVDARPARKELWIQGAFIDGLHGQRSSFRNRLRTQALSHIVDDIKPFATGTSAGRFEAFSAFIGYKFPTEDTDAFYDHFEVPVLYDKWEGTVDLDHLFRGPILLKIYVSLIRGPEGAVGLFQGLSKLPKARCLERLHHITHTTPGAIANAAILAIWLYSADTQLVRIASSYSDEPHAMCNQHAEDDEDLNDIFDNAPSVSVIPTSTLQLAIPVTSLHTDSSSPTICRPHASGRSAPPAPASTPSGLEFTAPASAATFVH</sequence>
<dbReference type="Proteomes" id="UP001215280">
    <property type="component" value="Unassembled WGS sequence"/>
</dbReference>
<proteinExistence type="predicted"/>
<name>A0AAD7HXI1_9AGAR</name>
<protein>
    <submittedName>
        <fullName evidence="2">Uncharacterized protein</fullName>
    </submittedName>
</protein>
<evidence type="ECO:0000256" key="1">
    <source>
        <dbReference type="SAM" id="MobiDB-lite"/>
    </source>
</evidence>
<feature type="region of interest" description="Disordered" evidence="1">
    <location>
        <begin position="1"/>
        <end position="34"/>
    </location>
</feature>
<feature type="compositionally biased region" description="Basic and acidic residues" evidence="1">
    <location>
        <begin position="80"/>
        <end position="95"/>
    </location>
</feature>
<dbReference type="AlphaFoldDB" id="A0AAD7HXI1"/>
<evidence type="ECO:0000313" key="2">
    <source>
        <dbReference type="EMBL" id="KAJ7729863.1"/>
    </source>
</evidence>